<evidence type="ECO:0008006" key="4">
    <source>
        <dbReference type="Google" id="ProtNLM"/>
    </source>
</evidence>
<organism evidence="2 3">
    <name type="scientific">Pedobacter helvus</name>
    <dbReference type="NCBI Taxonomy" id="2563444"/>
    <lineage>
        <taxon>Bacteria</taxon>
        <taxon>Pseudomonadati</taxon>
        <taxon>Bacteroidota</taxon>
        <taxon>Sphingobacteriia</taxon>
        <taxon>Sphingobacteriales</taxon>
        <taxon>Sphingobacteriaceae</taxon>
        <taxon>Pedobacter</taxon>
    </lineage>
</organism>
<dbReference type="InterPro" id="IPR011050">
    <property type="entry name" value="Pectin_lyase_fold/virulence"/>
</dbReference>
<protein>
    <recommendedName>
        <fullName evidence="4">Right handed beta helix domain-containing protein</fullName>
    </recommendedName>
</protein>
<evidence type="ECO:0000313" key="2">
    <source>
        <dbReference type="EMBL" id="MFN0293895.1"/>
    </source>
</evidence>
<evidence type="ECO:0000256" key="1">
    <source>
        <dbReference type="SAM" id="SignalP"/>
    </source>
</evidence>
<reference evidence="2 3" key="1">
    <citation type="submission" date="2024-12" db="EMBL/GenBank/DDBJ databases">
        <authorList>
            <person name="Hu S."/>
        </authorList>
    </citation>
    <scope>NUCLEOTIDE SEQUENCE [LARGE SCALE GENOMIC DNA]</scope>
    <source>
        <strain evidence="2 3">P-25</strain>
    </source>
</reference>
<comment type="caution">
    <text evidence="2">The sequence shown here is derived from an EMBL/GenBank/DDBJ whole genome shotgun (WGS) entry which is preliminary data.</text>
</comment>
<dbReference type="InterPro" id="IPR012334">
    <property type="entry name" value="Pectin_lyas_fold"/>
</dbReference>
<accession>A0ABW9JN67</accession>
<dbReference type="RefSeq" id="WP_138729546.1">
    <property type="nucleotide sequence ID" value="NZ_SRMP02000052.1"/>
</dbReference>
<dbReference type="Gene3D" id="2.160.20.10">
    <property type="entry name" value="Single-stranded right-handed beta-helix, Pectin lyase-like"/>
    <property type="match status" value="1"/>
</dbReference>
<gene>
    <name evidence="2" type="ORF">E5L68_021140</name>
</gene>
<dbReference type="EMBL" id="SRMP02000052">
    <property type="protein sequence ID" value="MFN0293895.1"/>
    <property type="molecule type" value="Genomic_DNA"/>
</dbReference>
<keyword evidence="1" id="KW-0732">Signal</keyword>
<feature type="signal peptide" evidence="1">
    <location>
        <begin position="1"/>
        <end position="20"/>
    </location>
</feature>
<dbReference type="SUPFAM" id="SSF51126">
    <property type="entry name" value="Pectin lyase-like"/>
    <property type="match status" value="1"/>
</dbReference>
<evidence type="ECO:0000313" key="3">
    <source>
        <dbReference type="Proteomes" id="UP001517367"/>
    </source>
</evidence>
<feature type="chain" id="PRO_5045853263" description="Right handed beta helix domain-containing protein" evidence="1">
    <location>
        <begin position="21"/>
        <end position="322"/>
    </location>
</feature>
<proteinExistence type="predicted"/>
<keyword evidence="3" id="KW-1185">Reference proteome</keyword>
<name>A0ABW9JN67_9SPHI</name>
<dbReference type="Proteomes" id="UP001517367">
    <property type="component" value="Unassembled WGS sequence"/>
</dbReference>
<sequence length="322" mass="33308">MRKLYLLAAFLLSLGIGANAQTKRYVKPGGTGDGSTWAAASGNLQAMINASAVNDEVWVSAGTYVPTEKIDVSGGVRDVSFILKAGVKIYGGLLDGATDLVNRDFTANESILSGDLGANGKAYHVVVSKNSSNNVVLDGFTIQDGLGDVNASVAGIAKNQGAAINISNEETSVLFKNLMIKNNVTSATNNGGAGVYLKLNNASNCTFENVVFDTNESVSASGGGIYFTNTTGNPTLTILNSKMFTNKGTGGAAVYILGNVGNVPQLRIFNSIFAENYATNTSTTAGAVYCGTNTNTVIVNATFYKNYSVNGGVSFNNSSGVS</sequence>